<feature type="compositionally biased region" description="Basic residues" evidence="1">
    <location>
        <begin position="149"/>
        <end position="159"/>
    </location>
</feature>
<feature type="compositionally biased region" description="Low complexity" evidence="1">
    <location>
        <begin position="124"/>
        <end position="134"/>
    </location>
</feature>
<comment type="caution">
    <text evidence="2">The sequence shown here is derived from an EMBL/GenBank/DDBJ whole genome shotgun (WGS) entry which is preliminary data.</text>
</comment>
<feature type="region of interest" description="Disordered" evidence="1">
    <location>
        <begin position="93"/>
        <end position="159"/>
    </location>
</feature>
<accession>A0A7J8TKA1</accession>
<organism evidence="2 3">
    <name type="scientific">Gossypium davidsonii</name>
    <name type="common">Davidson's cotton</name>
    <name type="synonym">Gossypium klotzschianum subsp. davidsonii</name>
    <dbReference type="NCBI Taxonomy" id="34287"/>
    <lineage>
        <taxon>Eukaryota</taxon>
        <taxon>Viridiplantae</taxon>
        <taxon>Streptophyta</taxon>
        <taxon>Embryophyta</taxon>
        <taxon>Tracheophyta</taxon>
        <taxon>Spermatophyta</taxon>
        <taxon>Magnoliopsida</taxon>
        <taxon>eudicotyledons</taxon>
        <taxon>Gunneridae</taxon>
        <taxon>Pentapetalae</taxon>
        <taxon>rosids</taxon>
        <taxon>malvids</taxon>
        <taxon>Malvales</taxon>
        <taxon>Malvaceae</taxon>
        <taxon>Malvoideae</taxon>
        <taxon>Gossypium</taxon>
    </lineage>
</organism>
<evidence type="ECO:0000313" key="2">
    <source>
        <dbReference type="EMBL" id="MBA0638599.1"/>
    </source>
</evidence>
<evidence type="ECO:0000256" key="1">
    <source>
        <dbReference type="SAM" id="MobiDB-lite"/>
    </source>
</evidence>
<name>A0A7J8TKA1_GOSDV</name>
<dbReference type="Proteomes" id="UP000593561">
    <property type="component" value="Unassembled WGS sequence"/>
</dbReference>
<evidence type="ECO:0008006" key="4">
    <source>
        <dbReference type="Google" id="ProtNLM"/>
    </source>
</evidence>
<keyword evidence="3" id="KW-1185">Reference proteome</keyword>
<proteinExistence type="predicted"/>
<evidence type="ECO:0000313" key="3">
    <source>
        <dbReference type="Proteomes" id="UP000593561"/>
    </source>
</evidence>
<dbReference type="EMBL" id="JABFAC010250887">
    <property type="protein sequence ID" value="MBA0638599.1"/>
    <property type="molecule type" value="Genomic_DNA"/>
</dbReference>
<gene>
    <name evidence="2" type="ORF">Godav_029145</name>
</gene>
<sequence length="159" mass="17975">MDVPKPERSTGEKRGGNAIGTWEEFLREVKKQFYPQYSENEAWAKLRCLTEKEVFYCFEDGLNLWAKHELCRQGITELSVAIAEVESFVELGPAKDKFESSKPNGKGNGERNHEEDDEGHSDDGNSTDSTSGIGKPRDAKWGSNNPRDKGKRIKCFLCQ</sequence>
<protein>
    <recommendedName>
        <fullName evidence="4">Retrotransposon gag domain-containing protein</fullName>
    </recommendedName>
</protein>
<dbReference type="AlphaFoldDB" id="A0A7J8TKA1"/>
<reference evidence="2 3" key="1">
    <citation type="journal article" date="2019" name="Genome Biol. Evol.">
        <title>Insights into the evolution of the New World diploid cottons (Gossypium, subgenus Houzingenia) based on genome sequencing.</title>
        <authorList>
            <person name="Grover C.E."/>
            <person name="Arick M.A. 2nd"/>
            <person name="Thrash A."/>
            <person name="Conover J.L."/>
            <person name="Sanders W.S."/>
            <person name="Peterson D.G."/>
            <person name="Frelichowski J.E."/>
            <person name="Scheffler J.A."/>
            <person name="Scheffler B.E."/>
            <person name="Wendel J.F."/>
        </authorList>
    </citation>
    <scope>NUCLEOTIDE SEQUENCE [LARGE SCALE GENOMIC DNA]</scope>
    <source>
        <strain evidence="2">27</strain>
        <tissue evidence="2">Leaf</tissue>
    </source>
</reference>